<dbReference type="PANTHER" id="PTHR43031">
    <property type="entry name" value="FAD-DEPENDENT OXIDOREDUCTASE"/>
    <property type="match status" value="1"/>
</dbReference>
<evidence type="ECO:0000259" key="1">
    <source>
        <dbReference type="PROSITE" id="PS50206"/>
    </source>
</evidence>
<evidence type="ECO:0000313" key="3">
    <source>
        <dbReference type="Proteomes" id="UP000010305"/>
    </source>
</evidence>
<accession>J4KRZ9</accession>
<evidence type="ECO:0000313" key="2">
    <source>
        <dbReference type="EMBL" id="EJP71834.1"/>
    </source>
</evidence>
<dbReference type="SMART" id="SM00450">
    <property type="entry name" value="RHOD"/>
    <property type="match status" value="1"/>
</dbReference>
<gene>
    <name evidence="2" type="ORF">NT01SARS_0314</name>
</gene>
<dbReference type="STRING" id="1123866.NT01SARS_0314"/>
<dbReference type="EMBL" id="JH611156">
    <property type="protein sequence ID" value="EJP71834.1"/>
    <property type="molecule type" value="Genomic_DNA"/>
</dbReference>
<dbReference type="HOGENOM" id="CLU_089574_15_3_6"/>
<dbReference type="PROSITE" id="PS50206">
    <property type="entry name" value="RHODANESE_3"/>
    <property type="match status" value="1"/>
</dbReference>
<organism evidence="2 3">
    <name type="scientific">SAR86 cluster bacterium SAR86A</name>
    <dbReference type="NCBI Taxonomy" id="1123866"/>
    <lineage>
        <taxon>Bacteria</taxon>
        <taxon>Pseudomonadati</taxon>
        <taxon>Pseudomonadota</taxon>
        <taxon>Gammaproteobacteria</taxon>
        <taxon>SAR86 cluster</taxon>
    </lineage>
</organism>
<dbReference type="CDD" id="cd00158">
    <property type="entry name" value="RHOD"/>
    <property type="match status" value="1"/>
</dbReference>
<proteinExistence type="predicted"/>
<dbReference type="InterPro" id="IPR036873">
    <property type="entry name" value="Rhodanese-like_dom_sf"/>
</dbReference>
<dbReference type="Gene3D" id="3.40.250.10">
    <property type="entry name" value="Rhodanese-like domain"/>
    <property type="match status" value="1"/>
</dbReference>
<protein>
    <submittedName>
        <fullName evidence="2">Rhodanese domain protein</fullName>
    </submittedName>
</protein>
<dbReference type="PANTHER" id="PTHR43031:SF1">
    <property type="entry name" value="PYRIDINE NUCLEOTIDE-DISULPHIDE OXIDOREDUCTASE"/>
    <property type="match status" value="1"/>
</dbReference>
<dbReference type="SUPFAM" id="SSF52821">
    <property type="entry name" value="Rhodanese/Cell cycle control phosphatase"/>
    <property type="match status" value="1"/>
</dbReference>
<sequence length="110" mass="12548">MQRSTLLLFLISFCLILKSEVIIDVRTPEEFQNAHIINSKNIEWQNISDIVGITSKDEKIYLYCRSGNRSGKATKILIDLGYKDVTNLGSIQSASEKLGKEIINFQQNRQ</sequence>
<dbReference type="InterPro" id="IPR001763">
    <property type="entry name" value="Rhodanese-like_dom"/>
</dbReference>
<dbReference type="Pfam" id="PF00581">
    <property type="entry name" value="Rhodanese"/>
    <property type="match status" value="1"/>
</dbReference>
<feature type="domain" description="Rhodanese" evidence="1">
    <location>
        <begin position="16"/>
        <end position="103"/>
    </location>
</feature>
<reference evidence="2 3" key="1">
    <citation type="journal article" date="2012" name="ISME J.">
        <title>Genomic insights to SAR86, an abundant and uncultivated marine bacterial lineage.</title>
        <authorList>
            <person name="Dupont C.L."/>
            <person name="Rusch D.B."/>
            <person name="Yooseph S."/>
            <person name="Lombardo M.J."/>
            <person name="Richter R.A."/>
            <person name="Valas R."/>
            <person name="Novotny M."/>
            <person name="Yee-Greenbaum J."/>
            <person name="Selengut J.D."/>
            <person name="Haft D.H."/>
            <person name="Halpern A.L."/>
            <person name="Lasken R.S."/>
            <person name="Nealson K."/>
            <person name="Friedman R."/>
            <person name="Venter J.C."/>
        </authorList>
    </citation>
    <scope>NUCLEOTIDE SEQUENCE [LARGE SCALE GENOMIC DNA]</scope>
</reference>
<dbReference type="AlphaFoldDB" id="J4KRZ9"/>
<dbReference type="Proteomes" id="UP000010305">
    <property type="component" value="Unassembled WGS sequence"/>
</dbReference>
<name>J4KRZ9_9GAMM</name>
<dbReference type="InterPro" id="IPR050229">
    <property type="entry name" value="GlpE_sulfurtransferase"/>
</dbReference>